<name>X0XZZ8_9ZZZZ</name>
<reference evidence="1" key="1">
    <citation type="journal article" date="2014" name="Front. Microbiol.">
        <title>High frequency of phylogenetically diverse reductive dehalogenase-homologous genes in deep subseafloor sedimentary metagenomes.</title>
        <authorList>
            <person name="Kawai M."/>
            <person name="Futagami T."/>
            <person name="Toyoda A."/>
            <person name="Takaki Y."/>
            <person name="Nishi S."/>
            <person name="Hori S."/>
            <person name="Arai W."/>
            <person name="Tsubouchi T."/>
            <person name="Morono Y."/>
            <person name="Uchiyama I."/>
            <person name="Ito T."/>
            <person name="Fujiyama A."/>
            <person name="Inagaki F."/>
            <person name="Takami H."/>
        </authorList>
    </citation>
    <scope>NUCLEOTIDE SEQUENCE</scope>
    <source>
        <strain evidence="1">Expedition CK06-06</strain>
    </source>
</reference>
<protein>
    <submittedName>
        <fullName evidence="1">Uncharacterized protein</fullName>
    </submittedName>
</protein>
<proteinExistence type="predicted"/>
<dbReference type="AlphaFoldDB" id="X0XZZ8"/>
<comment type="caution">
    <text evidence="1">The sequence shown here is derived from an EMBL/GenBank/DDBJ whole genome shotgun (WGS) entry which is preliminary data.</text>
</comment>
<feature type="non-terminal residue" evidence="1">
    <location>
        <position position="119"/>
    </location>
</feature>
<evidence type="ECO:0000313" key="1">
    <source>
        <dbReference type="EMBL" id="GAG30286.1"/>
    </source>
</evidence>
<gene>
    <name evidence="1" type="ORF">S01H1_64577</name>
</gene>
<sequence length="119" mass="13501">MAATAAQVAELRRMVNEPDADPYTDDVLETYIERYRAIDELGTKPMEASYTTEPPTLTENDSWIPTYDLHAAAADIWQEKSATVAEDYRISADGGTLSREQVQSQYLKQARYHLSRRKA</sequence>
<dbReference type="EMBL" id="BARS01042571">
    <property type="protein sequence ID" value="GAG30286.1"/>
    <property type="molecule type" value="Genomic_DNA"/>
</dbReference>
<accession>X0XZZ8</accession>
<organism evidence="1">
    <name type="scientific">marine sediment metagenome</name>
    <dbReference type="NCBI Taxonomy" id="412755"/>
    <lineage>
        <taxon>unclassified sequences</taxon>
        <taxon>metagenomes</taxon>
        <taxon>ecological metagenomes</taxon>
    </lineage>
</organism>